<keyword evidence="3" id="KW-1185">Reference proteome</keyword>
<feature type="coiled-coil region" evidence="1">
    <location>
        <begin position="47"/>
        <end position="74"/>
    </location>
</feature>
<name>A0AAD7G1Z0_9AGAR</name>
<dbReference type="Proteomes" id="UP001221142">
    <property type="component" value="Unassembled WGS sequence"/>
</dbReference>
<feature type="non-terminal residue" evidence="2">
    <location>
        <position position="133"/>
    </location>
</feature>
<accession>A0AAD7G1Z0</accession>
<sequence>MHPQVYCDRPCSMHCGIDGPARSPFPELICNNTSPSDPEAAIISDTIQKARADLARVEHAIRSLVSQRQELEEVIHSHTGILLRRLPNELLSEIFLRCVDDKAPFNAAQNANWIVARVCSRWRGVALSSPNLW</sequence>
<dbReference type="Gene3D" id="1.20.1280.50">
    <property type="match status" value="1"/>
</dbReference>
<dbReference type="AlphaFoldDB" id="A0AAD7G1Z0"/>
<organism evidence="2 3">
    <name type="scientific">Roridomyces roridus</name>
    <dbReference type="NCBI Taxonomy" id="1738132"/>
    <lineage>
        <taxon>Eukaryota</taxon>
        <taxon>Fungi</taxon>
        <taxon>Dikarya</taxon>
        <taxon>Basidiomycota</taxon>
        <taxon>Agaricomycotina</taxon>
        <taxon>Agaricomycetes</taxon>
        <taxon>Agaricomycetidae</taxon>
        <taxon>Agaricales</taxon>
        <taxon>Marasmiineae</taxon>
        <taxon>Mycenaceae</taxon>
        <taxon>Roridomyces</taxon>
    </lineage>
</organism>
<evidence type="ECO:0000256" key="1">
    <source>
        <dbReference type="SAM" id="Coils"/>
    </source>
</evidence>
<gene>
    <name evidence="2" type="ORF">FB45DRAFT_818961</name>
</gene>
<evidence type="ECO:0008006" key="4">
    <source>
        <dbReference type="Google" id="ProtNLM"/>
    </source>
</evidence>
<keyword evidence="1" id="KW-0175">Coiled coil</keyword>
<comment type="caution">
    <text evidence="2">The sequence shown here is derived from an EMBL/GenBank/DDBJ whole genome shotgun (WGS) entry which is preliminary data.</text>
</comment>
<dbReference type="EMBL" id="JARKIF010000001">
    <property type="protein sequence ID" value="KAJ7649859.1"/>
    <property type="molecule type" value="Genomic_DNA"/>
</dbReference>
<evidence type="ECO:0000313" key="3">
    <source>
        <dbReference type="Proteomes" id="UP001221142"/>
    </source>
</evidence>
<evidence type="ECO:0000313" key="2">
    <source>
        <dbReference type="EMBL" id="KAJ7649859.1"/>
    </source>
</evidence>
<reference evidence="2" key="1">
    <citation type="submission" date="2023-03" db="EMBL/GenBank/DDBJ databases">
        <title>Massive genome expansion in bonnet fungi (Mycena s.s.) driven by repeated elements and novel gene families across ecological guilds.</title>
        <authorList>
            <consortium name="Lawrence Berkeley National Laboratory"/>
            <person name="Harder C.B."/>
            <person name="Miyauchi S."/>
            <person name="Viragh M."/>
            <person name="Kuo A."/>
            <person name="Thoen E."/>
            <person name="Andreopoulos B."/>
            <person name="Lu D."/>
            <person name="Skrede I."/>
            <person name="Drula E."/>
            <person name="Henrissat B."/>
            <person name="Morin E."/>
            <person name="Kohler A."/>
            <person name="Barry K."/>
            <person name="LaButti K."/>
            <person name="Morin E."/>
            <person name="Salamov A."/>
            <person name="Lipzen A."/>
            <person name="Mereny Z."/>
            <person name="Hegedus B."/>
            <person name="Baldrian P."/>
            <person name="Stursova M."/>
            <person name="Weitz H."/>
            <person name="Taylor A."/>
            <person name="Grigoriev I.V."/>
            <person name="Nagy L.G."/>
            <person name="Martin F."/>
            <person name="Kauserud H."/>
        </authorList>
    </citation>
    <scope>NUCLEOTIDE SEQUENCE</scope>
    <source>
        <strain evidence="2">9284</strain>
    </source>
</reference>
<proteinExistence type="predicted"/>
<protein>
    <recommendedName>
        <fullName evidence="4">F-box domain-containing protein</fullName>
    </recommendedName>
</protein>